<keyword evidence="2" id="KW-0560">Oxidoreductase</keyword>
<feature type="non-terminal residue" evidence="4">
    <location>
        <position position="1"/>
    </location>
</feature>
<evidence type="ECO:0000259" key="3">
    <source>
        <dbReference type="Pfam" id="PF00171"/>
    </source>
</evidence>
<keyword evidence="5" id="KW-1185">Reference proteome</keyword>
<evidence type="ECO:0000313" key="5">
    <source>
        <dbReference type="Proteomes" id="UP000675554"/>
    </source>
</evidence>
<protein>
    <submittedName>
        <fullName evidence="4">Aldehyde dehydrogenase family protein</fullName>
    </submittedName>
</protein>
<dbReference type="InterPro" id="IPR016162">
    <property type="entry name" value="Ald_DH_N"/>
</dbReference>
<reference evidence="4" key="1">
    <citation type="submission" date="2021-04" db="EMBL/GenBank/DDBJ databases">
        <title>Sequencing of actinobacteria type strains.</title>
        <authorList>
            <person name="Nguyen G.-S."/>
            <person name="Wentzel A."/>
        </authorList>
    </citation>
    <scope>NUCLEOTIDE SEQUENCE</scope>
    <source>
        <strain evidence="4">DSM 42095</strain>
    </source>
</reference>
<gene>
    <name evidence="4" type="ORF">KDA82_37640</name>
</gene>
<dbReference type="SUPFAM" id="SSF53720">
    <property type="entry name" value="ALDH-like"/>
    <property type="match status" value="1"/>
</dbReference>
<dbReference type="EMBL" id="JAGSMN010001604">
    <property type="protein sequence ID" value="MBR7678590.1"/>
    <property type="molecule type" value="Genomic_DNA"/>
</dbReference>
<accession>A0A8T4J533</accession>
<dbReference type="Proteomes" id="UP000675554">
    <property type="component" value="Unassembled WGS sequence"/>
</dbReference>
<comment type="similarity">
    <text evidence="1">Belongs to the aldehyde dehydrogenase family.</text>
</comment>
<evidence type="ECO:0000313" key="4">
    <source>
        <dbReference type="EMBL" id="MBR7678590.1"/>
    </source>
</evidence>
<dbReference type="GO" id="GO:0005737">
    <property type="term" value="C:cytoplasm"/>
    <property type="evidence" value="ECO:0007669"/>
    <property type="project" value="TreeGrafter"/>
</dbReference>
<dbReference type="PANTHER" id="PTHR43570">
    <property type="entry name" value="ALDEHYDE DEHYDROGENASE"/>
    <property type="match status" value="1"/>
</dbReference>
<dbReference type="Pfam" id="PF00171">
    <property type="entry name" value="Aldedh"/>
    <property type="match status" value="1"/>
</dbReference>
<sequence length="97" mass="11039">LEWRVRQLRQLRALLTEHDKDLAEALYQDLHKGAAEAHAAEIDFPVREIDHTLDNLEDWLYPESLSPEALTGFPEGSTAGTRYDPLGVVLVIAPWNY</sequence>
<dbReference type="AlphaFoldDB" id="A0A8T4J533"/>
<evidence type="ECO:0000256" key="1">
    <source>
        <dbReference type="ARBA" id="ARBA00009986"/>
    </source>
</evidence>
<dbReference type="InterPro" id="IPR015590">
    <property type="entry name" value="Aldehyde_DH_dom"/>
</dbReference>
<dbReference type="InterPro" id="IPR016161">
    <property type="entry name" value="Ald_DH/histidinol_DH"/>
</dbReference>
<comment type="caution">
    <text evidence="4">The sequence shown here is derived from an EMBL/GenBank/DDBJ whole genome shotgun (WGS) entry which is preliminary data.</text>
</comment>
<proteinExistence type="inferred from homology"/>
<name>A0A8T4J533_9ACTN</name>
<feature type="non-terminal residue" evidence="4">
    <location>
        <position position="97"/>
    </location>
</feature>
<dbReference type="GO" id="GO:0004029">
    <property type="term" value="F:aldehyde dehydrogenase (NAD+) activity"/>
    <property type="evidence" value="ECO:0007669"/>
    <property type="project" value="TreeGrafter"/>
</dbReference>
<dbReference type="Gene3D" id="3.40.605.10">
    <property type="entry name" value="Aldehyde Dehydrogenase, Chain A, domain 1"/>
    <property type="match status" value="1"/>
</dbReference>
<dbReference type="PANTHER" id="PTHR43570:SF16">
    <property type="entry name" value="ALDEHYDE DEHYDROGENASE TYPE III, ISOFORM Q"/>
    <property type="match status" value="1"/>
</dbReference>
<evidence type="ECO:0000256" key="2">
    <source>
        <dbReference type="ARBA" id="ARBA00023002"/>
    </source>
</evidence>
<feature type="domain" description="Aldehyde dehydrogenase" evidence="3">
    <location>
        <begin position="4"/>
        <end position="97"/>
    </location>
</feature>
<dbReference type="InterPro" id="IPR012394">
    <property type="entry name" value="Aldehyde_DH_NAD(P)"/>
</dbReference>
<dbReference type="GO" id="GO:0006081">
    <property type="term" value="P:aldehyde metabolic process"/>
    <property type="evidence" value="ECO:0007669"/>
    <property type="project" value="InterPro"/>
</dbReference>
<organism evidence="4 5">
    <name type="scientific">Streptomyces daliensis</name>
    <dbReference type="NCBI Taxonomy" id="299421"/>
    <lineage>
        <taxon>Bacteria</taxon>
        <taxon>Bacillati</taxon>
        <taxon>Actinomycetota</taxon>
        <taxon>Actinomycetes</taxon>
        <taxon>Kitasatosporales</taxon>
        <taxon>Streptomycetaceae</taxon>
        <taxon>Streptomyces</taxon>
    </lineage>
</organism>